<feature type="domain" description="Homeobox" evidence="7">
    <location>
        <begin position="11"/>
        <end position="71"/>
    </location>
</feature>
<dbReference type="GO" id="GO:0000981">
    <property type="term" value="F:DNA-binding transcription factor activity, RNA polymerase II-specific"/>
    <property type="evidence" value="ECO:0007669"/>
    <property type="project" value="InterPro"/>
</dbReference>
<dbReference type="HOGENOM" id="CLU_173461_0_0_1"/>
<evidence type="ECO:0000256" key="6">
    <source>
        <dbReference type="RuleBase" id="RU000682"/>
    </source>
</evidence>
<evidence type="ECO:0000313" key="9">
    <source>
        <dbReference type="Proteomes" id="UP000011185"/>
    </source>
</evidence>
<dbReference type="InterPro" id="IPR017970">
    <property type="entry name" value="Homeobox_CS"/>
</dbReference>
<dbReference type="Proteomes" id="UP000011185">
    <property type="component" value="Unassembled WGS sequence"/>
</dbReference>
<keyword evidence="4 5" id="KW-0539">Nucleus</keyword>
<dbReference type="Pfam" id="PF00046">
    <property type="entry name" value="Homeodomain"/>
    <property type="match status" value="1"/>
</dbReference>
<dbReference type="InterPro" id="IPR001356">
    <property type="entry name" value="HD"/>
</dbReference>
<dbReference type="PROSITE" id="PS00027">
    <property type="entry name" value="HOMEOBOX_1"/>
    <property type="match status" value="1"/>
</dbReference>
<organism evidence="8 9">
    <name type="scientific">Trachipleistophora hominis</name>
    <name type="common">Microsporidian parasite</name>
    <dbReference type="NCBI Taxonomy" id="72359"/>
    <lineage>
        <taxon>Eukaryota</taxon>
        <taxon>Fungi</taxon>
        <taxon>Fungi incertae sedis</taxon>
        <taxon>Microsporidia</taxon>
        <taxon>Pleistophoridae</taxon>
        <taxon>Trachipleistophora</taxon>
    </lineage>
</organism>
<evidence type="ECO:0000256" key="2">
    <source>
        <dbReference type="ARBA" id="ARBA00023125"/>
    </source>
</evidence>
<protein>
    <submittedName>
        <fullName evidence="8">Putative Homeodomain-like, Homeodomain-related, Homeobox protein</fullName>
    </submittedName>
</protein>
<feature type="DNA-binding region" description="Homeobox" evidence="5">
    <location>
        <begin position="13"/>
        <end position="72"/>
    </location>
</feature>
<evidence type="ECO:0000259" key="7">
    <source>
        <dbReference type="PROSITE" id="PS50071"/>
    </source>
</evidence>
<dbReference type="SMART" id="SM00389">
    <property type="entry name" value="HOX"/>
    <property type="match status" value="1"/>
</dbReference>
<keyword evidence="2 5" id="KW-0238">DNA-binding</keyword>
<dbReference type="AlphaFoldDB" id="L7JX73"/>
<proteinExistence type="predicted"/>
<dbReference type="Gene3D" id="1.10.10.60">
    <property type="entry name" value="Homeodomain-like"/>
    <property type="match status" value="1"/>
</dbReference>
<evidence type="ECO:0000256" key="4">
    <source>
        <dbReference type="ARBA" id="ARBA00023242"/>
    </source>
</evidence>
<dbReference type="InterPro" id="IPR051306">
    <property type="entry name" value="Homeobox_regulator"/>
</dbReference>
<evidence type="ECO:0000313" key="8">
    <source>
        <dbReference type="EMBL" id="ELQ75905.1"/>
    </source>
</evidence>
<keyword evidence="3 5" id="KW-0371">Homeobox</keyword>
<dbReference type="InParanoid" id="L7JX73"/>
<comment type="subcellular location">
    <subcellularLocation>
        <location evidence="1 5 6">Nucleus</location>
    </subcellularLocation>
</comment>
<dbReference type="InterPro" id="IPR009057">
    <property type="entry name" value="Homeodomain-like_sf"/>
</dbReference>
<reference evidence="8 9" key="1">
    <citation type="journal article" date="2012" name="PLoS Pathog.">
        <title>The genome of the obligate intracellular parasite Trachipleistophora hominis: new insights into microsporidian genome dynamics and reductive evolution.</title>
        <authorList>
            <person name="Heinz E."/>
            <person name="Williams T.A."/>
            <person name="Nakjang S."/>
            <person name="Noel C.J."/>
            <person name="Swan D.C."/>
            <person name="Goldberg A.V."/>
            <person name="Harris S.R."/>
            <person name="Weinmaier T."/>
            <person name="Markert S."/>
            <person name="Becher D."/>
            <person name="Bernhardt J."/>
            <person name="Dagan T."/>
            <person name="Hacker C."/>
            <person name="Lucocq J.M."/>
            <person name="Schweder T."/>
            <person name="Rattei T."/>
            <person name="Hall N."/>
            <person name="Hirt R.P."/>
            <person name="Embley T.M."/>
        </authorList>
    </citation>
    <scope>NUCLEOTIDE SEQUENCE [LARGE SCALE GENOMIC DNA]</scope>
</reference>
<dbReference type="CDD" id="cd00086">
    <property type="entry name" value="homeodomain"/>
    <property type="match status" value="1"/>
</dbReference>
<dbReference type="PANTHER" id="PTHR46123:SF4">
    <property type="entry name" value="MIX-TYPE HOMEOBOX GENE 1-RELATED"/>
    <property type="match status" value="1"/>
</dbReference>
<dbReference type="GO" id="GO:0000977">
    <property type="term" value="F:RNA polymerase II transcription regulatory region sequence-specific DNA binding"/>
    <property type="evidence" value="ECO:0007669"/>
    <property type="project" value="TreeGrafter"/>
</dbReference>
<accession>L7JX73</accession>
<evidence type="ECO:0000256" key="3">
    <source>
        <dbReference type="ARBA" id="ARBA00023155"/>
    </source>
</evidence>
<dbReference type="OMA" id="CKGLHAL"/>
<evidence type="ECO:0000256" key="5">
    <source>
        <dbReference type="PROSITE-ProRule" id="PRU00108"/>
    </source>
</evidence>
<dbReference type="VEuPathDB" id="MicrosporidiaDB:THOM_1128"/>
<dbReference type="PROSITE" id="PS50071">
    <property type="entry name" value="HOMEOBOX_2"/>
    <property type="match status" value="1"/>
</dbReference>
<evidence type="ECO:0000256" key="1">
    <source>
        <dbReference type="ARBA" id="ARBA00004123"/>
    </source>
</evidence>
<dbReference type="PANTHER" id="PTHR46123">
    <property type="entry name" value="MIX-TYPE HOMEOBOX GENE 1-RELATED"/>
    <property type="match status" value="1"/>
</dbReference>
<gene>
    <name evidence="8" type="ORF">THOM_1128</name>
</gene>
<keyword evidence="9" id="KW-1185">Reference proteome</keyword>
<dbReference type="EMBL" id="JH993905">
    <property type="protein sequence ID" value="ELQ75905.1"/>
    <property type="molecule type" value="Genomic_DNA"/>
</dbReference>
<dbReference type="SUPFAM" id="SSF46689">
    <property type="entry name" value="Homeodomain-like"/>
    <property type="match status" value="1"/>
</dbReference>
<sequence length="111" mass="13111">MDDENLQKSFETKKRNRTVMTGAQAKILKNYFQKNMFPSTEAREELAKILGMRPRTIQIWFQNQRQKTKSRYGFDRQHHEDDAVECKGLHALAEIASGLLDRNKDKSRIQR</sequence>
<dbReference type="OrthoDB" id="6159439at2759"/>
<dbReference type="GO" id="GO:0005634">
    <property type="term" value="C:nucleus"/>
    <property type="evidence" value="ECO:0007669"/>
    <property type="project" value="UniProtKB-SubCell"/>
</dbReference>
<name>L7JX73_TRAHO</name>